<organism evidence="8 9">
    <name type="scientific">Jonquetella anthropi DSM 22815</name>
    <dbReference type="NCBI Taxonomy" id="885272"/>
    <lineage>
        <taxon>Bacteria</taxon>
        <taxon>Thermotogati</taxon>
        <taxon>Synergistota</taxon>
        <taxon>Synergistia</taxon>
        <taxon>Synergistales</taxon>
        <taxon>Dethiosulfovibrionaceae</taxon>
        <taxon>Jonquetella</taxon>
    </lineage>
</organism>
<dbReference type="STRING" id="885272.JonanDRAFT_0315"/>
<feature type="transmembrane region" description="Helical" evidence="6">
    <location>
        <begin position="93"/>
        <end position="118"/>
    </location>
</feature>
<dbReference type="FunFam" id="2.70.150.10:FF:000002">
    <property type="entry name" value="Copper-transporting ATPase 1, putative"/>
    <property type="match status" value="1"/>
</dbReference>
<dbReference type="InterPro" id="IPR051014">
    <property type="entry name" value="Cation_Transport_ATPase_IB"/>
</dbReference>
<dbReference type="GO" id="GO:0016887">
    <property type="term" value="F:ATP hydrolysis activity"/>
    <property type="evidence" value="ECO:0007669"/>
    <property type="project" value="InterPro"/>
</dbReference>
<dbReference type="RefSeq" id="WP_008522513.1">
    <property type="nucleotide sequence ID" value="NZ_CM001376.1"/>
</dbReference>
<dbReference type="Pfam" id="PF00702">
    <property type="entry name" value="Hydrolase"/>
    <property type="match status" value="1"/>
</dbReference>
<dbReference type="GO" id="GO:0019829">
    <property type="term" value="F:ATPase-coupled monoatomic cation transmembrane transporter activity"/>
    <property type="evidence" value="ECO:0007669"/>
    <property type="project" value="InterPro"/>
</dbReference>
<keyword evidence="3 6" id="KW-0812">Transmembrane</keyword>
<dbReference type="NCBIfam" id="TIGR01494">
    <property type="entry name" value="ATPase_P-type"/>
    <property type="match status" value="2"/>
</dbReference>
<evidence type="ECO:0000313" key="8">
    <source>
        <dbReference type="EMBL" id="EHM12734.1"/>
    </source>
</evidence>
<dbReference type="InterPro" id="IPR023299">
    <property type="entry name" value="ATPase_P-typ_cyto_dom_N"/>
</dbReference>
<dbReference type="HOGENOM" id="CLU_001771_6_3_0"/>
<dbReference type="Proteomes" id="UP000003806">
    <property type="component" value="Chromosome"/>
</dbReference>
<proteinExistence type="inferred from homology"/>
<protein>
    <submittedName>
        <fullName evidence="8">Heavy metal-translocating P-type ATPase, Cd/Co/Hg/Pb/Zn-transporting</fullName>
    </submittedName>
</protein>
<keyword evidence="6" id="KW-1003">Cell membrane</keyword>
<evidence type="ECO:0000256" key="6">
    <source>
        <dbReference type="RuleBase" id="RU362081"/>
    </source>
</evidence>
<dbReference type="Pfam" id="PF00122">
    <property type="entry name" value="E1-E2_ATPase"/>
    <property type="match status" value="1"/>
</dbReference>
<keyword evidence="5 6" id="KW-0472">Membrane</keyword>
<dbReference type="AlphaFoldDB" id="H0UIU0"/>
<keyword evidence="4 6" id="KW-1133">Transmembrane helix</keyword>
<evidence type="ECO:0000256" key="3">
    <source>
        <dbReference type="ARBA" id="ARBA00022692"/>
    </source>
</evidence>
<dbReference type="SUPFAM" id="SSF56784">
    <property type="entry name" value="HAD-like"/>
    <property type="match status" value="1"/>
</dbReference>
<evidence type="ECO:0000259" key="7">
    <source>
        <dbReference type="Pfam" id="PF00122"/>
    </source>
</evidence>
<dbReference type="GO" id="GO:0015086">
    <property type="term" value="F:cadmium ion transmembrane transporter activity"/>
    <property type="evidence" value="ECO:0007669"/>
    <property type="project" value="TreeGrafter"/>
</dbReference>
<dbReference type="SUPFAM" id="SSF81665">
    <property type="entry name" value="Calcium ATPase, transmembrane domain M"/>
    <property type="match status" value="1"/>
</dbReference>
<dbReference type="SUPFAM" id="SSF81653">
    <property type="entry name" value="Calcium ATPase, transduction domain A"/>
    <property type="match status" value="1"/>
</dbReference>
<name>H0UIU0_9BACT</name>
<feature type="domain" description="P-type ATPase A" evidence="7">
    <location>
        <begin position="142"/>
        <end position="241"/>
    </location>
</feature>
<dbReference type="Gene3D" id="3.40.1110.10">
    <property type="entry name" value="Calcium-transporting ATPase, cytoplasmic domain N"/>
    <property type="match status" value="1"/>
</dbReference>
<keyword evidence="9" id="KW-1185">Reference proteome</keyword>
<evidence type="ECO:0000256" key="5">
    <source>
        <dbReference type="ARBA" id="ARBA00023136"/>
    </source>
</evidence>
<evidence type="ECO:0000256" key="4">
    <source>
        <dbReference type="ARBA" id="ARBA00022989"/>
    </source>
</evidence>
<dbReference type="GO" id="GO:0005886">
    <property type="term" value="C:plasma membrane"/>
    <property type="evidence" value="ECO:0007669"/>
    <property type="project" value="UniProtKB-SubCell"/>
</dbReference>
<dbReference type="Gene3D" id="3.40.50.1000">
    <property type="entry name" value="HAD superfamily/HAD-like"/>
    <property type="match status" value="1"/>
</dbReference>
<dbReference type="NCBIfam" id="TIGR01525">
    <property type="entry name" value="ATPase-IB_hvy"/>
    <property type="match status" value="1"/>
</dbReference>
<dbReference type="PROSITE" id="PS00154">
    <property type="entry name" value="ATPASE_E1_E2"/>
    <property type="match status" value="1"/>
</dbReference>
<dbReference type="InterPro" id="IPR023214">
    <property type="entry name" value="HAD_sf"/>
</dbReference>
<feature type="transmembrane region" description="Helical" evidence="6">
    <location>
        <begin position="583"/>
        <end position="603"/>
    </location>
</feature>
<dbReference type="EMBL" id="CM001376">
    <property type="protein sequence ID" value="EHM12734.1"/>
    <property type="molecule type" value="Genomic_DNA"/>
</dbReference>
<keyword evidence="6" id="KW-0479">Metal-binding</keyword>
<comment type="similarity">
    <text evidence="2 6">Belongs to the cation transport ATPase (P-type) (TC 3.A.3) family. Type IB subfamily.</text>
</comment>
<dbReference type="PANTHER" id="PTHR48085">
    <property type="entry name" value="CADMIUM/ZINC-TRANSPORTING ATPASE HMA2-RELATED"/>
    <property type="match status" value="1"/>
</dbReference>
<dbReference type="InterPro" id="IPR001757">
    <property type="entry name" value="P_typ_ATPase"/>
</dbReference>
<dbReference type="GO" id="GO:0005524">
    <property type="term" value="F:ATP binding"/>
    <property type="evidence" value="ECO:0007669"/>
    <property type="project" value="UniProtKB-UniRule"/>
</dbReference>
<dbReference type="Gene3D" id="2.70.150.10">
    <property type="entry name" value="Calcium-transporting ATPase, cytoplasmic transduction domain A"/>
    <property type="match status" value="1"/>
</dbReference>
<keyword evidence="6" id="KW-0067">ATP-binding</keyword>
<feature type="transmembrane region" description="Helical" evidence="6">
    <location>
        <begin position="58"/>
        <end position="81"/>
    </location>
</feature>
<dbReference type="InterPro" id="IPR036412">
    <property type="entry name" value="HAD-like_sf"/>
</dbReference>
<evidence type="ECO:0000256" key="2">
    <source>
        <dbReference type="ARBA" id="ARBA00006024"/>
    </source>
</evidence>
<dbReference type="PRINTS" id="PR00943">
    <property type="entry name" value="CUATPASE"/>
</dbReference>
<dbReference type="InterPro" id="IPR008250">
    <property type="entry name" value="ATPase_P-typ_transduc_dom_A_sf"/>
</dbReference>
<dbReference type="PANTHER" id="PTHR48085:SF5">
    <property type="entry name" value="CADMIUM_ZINC-TRANSPORTING ATPASE HMA4-RELATED"/>
    <property type="match status" value="1"/>
</dbReference>
<dbReference type="InterPro" id="IPR059000">
    <property type="entry name" value="ATPase_P-type_domA"/>
</dbReference>
<dbReference type="eggNOG" id="COG2217">
    <property type="taxonomic scope" value="Bacteria"/>
</dbReference>
<accession>H0UIU0</accession>
<dbReference type="GO" id="GO:0046872">
    <property type="term" value="F:metal ion binding"/>
    <property type="evidence" value="ECO:0007669"/>
    <property type="project" value="UniProtKB-KW"/>
</dbReference>
<dbReference type="InterPro" id="IPR023298">
    <property type="entry name" value="ATPase_P-typ_TM_dom_sf"/>
</dbReference>
<dbReference type="InterPro" id="IPR018303">
    <property type="entry name" value="ATPase_P-typ_P_site"/>
</dbReference>
<evidence type="ECO:0000256" key="1">
    <source>
        <dbReference type="ARBA" id="ARBA00004370"/>
    </source>
</evidence>
<dbReference type="PRINTS" id="PR00119">
    <property type="entry name" value="CATATPASE"/>
</dbReference>
<sequence>MKRIHSMADDSLRAAGGSSLTASERERIENRIFLALAALACLFAGLIYRSLFPSQTAVTGFIFLAGCLIGASPAFVAAAQGFLSPNTTNSTEILVTIAILASFVSGSHVTAVLIPVILSCAHFFEERSILGGREAIEGLRRMQAKTALLVEDGAERSVDAASLVPGQIVAVKPGMTFPIDGTVLSGKSNVDQKSLTGESLPQSVKAGDPVYAGTVNLDGPLTVRVDKPADNTSFAKILELMHRAERITIPEARVIDTFLHYYIPFSLAAAGAVGLFTHDISRAIAILVVSCPCGQLLVSSAPMIAALGTASRHGLLIKNSKFIEDLTRVDTVVLDKTGTLTLGELQCTDLQPQPGVTKSELLEAAAVAAKDSLHPISRAVAAAAGTAGSWTDWEVREHSGRGMEARRGGDVILFGSAGWLTEEGFDVPDVSNIGPVSWTAKNGRLLGCLLFGDQVRNSAPEAMGRLRQLGVKRIVMLTGDNDSSAQAVGKACGMDDIRSRLLPEDKLEAVRELRGSGVVLVAGDGVNDVPALAEADVGLALGAMGSDAAVDSADVALMNNDLNHIPFALDLARSTRRIIVQNVALTFSISFVMIALSAAGIVVPLTGAVLHNVGAFAVLLNSSRLLSLTPEGSLSR</sequence>
<evidence type="ECO:0000313" key="9">
    <source>
        <dbReference type="Proteomes" id="UP000003806"/>
    </source>
</evidence>
<reference evidence="8 9" key="1">
    <citation type="submission" date="2011-11" db="EMBL/GenBank/DDBJ databases">
        <title>The Noncontiguous Finished genome of Jonquetella anthropi DSM 22815.</title>
        <authorList>
            <consortium name="US DOE Joint Genome Institute (JGI-PGF)"/>
            <person name="Lucas S."/>
            <person name="Copeland A."/>
            <person name="Lapidus A."/>
            <person name="Glavina del Rio T."/>
            <person name="Dalin E."/>
            <person name="Tice H."/>
            <person name="Bruce D."/>
            <person name="Goodwin L."/>
            <person name="Pitluck S."/>
            <person name="Peters L."/>
            <person name="Mikhailova N."/>
            <person name="Held B."/>
            <person name="Kyrpides N."/>
            <person name="Mavromatis K."/>
            <person name="Ivanova N."/>
            <person name="Markowitz V."/>
            <person name="Cheng J.-F."/>
            <person name="Hugenholtz P."/>
            <person name="Woyke T."/>
            <person name="Wu D."/>
            <person name="Gronow S."/>
            <person name="Wellnitz S."/>
            <person name="Brambilla E."/>
            <person name="Klenk H.-P."/>
            <person name="Eisen J.A."/>
        </authorList>
    </citation>
    <scope>NUCLEOTIDE SEQUENCE [LARGE SCALE GENOMIC DNA]</scope>
    <source>
        <strain evidence="8 9">DSM 22815</strain>
    </source>
</reference>
<feature type="transmembrane region" description="Helical" evidence="6">
    <location>
        <begin position="32"/>
        <end position="51"/>
    </location>
</feature>
<dbReference type="NCBIfam" id="TIGR01512">
    <property type="entry name" value="ATPase-IB2_Cd"/>
    <property type="match status" value="1"/>
</dbReference>
<dbReference type="OrthoDB" id="211392at2"/>
<gene>
    <name evidence="8" type="ORF">JonanDRAFT_0315</name>
</gene>
<keyword evidence="6" id="KW-0547">Nucleotide-binding</keyword>
<dbReference type="InterPro" id="IPR027256">
    <property type="entry name" value="P-typ_ATPase_IB"/>
</dbReference>
<comment type="subcellular location">
    <subcellularLocation>
        <location evidence="6">Cell membrane</location>
    </subcellularLocation>
    <subcellularLocation>
        <location evidence="1">Membrane</location>
    </subcellularLocation>
</comment>